<reference evidence="2 3" key="1">
    <citation type="submission" date="2015-01" db="EMBL/GenBank/DDBJ databases">
        <title>Vibrio sp. C94 JCM 19241 whole genome shotgun sequence.</title>
        <authorList>
            <person name="Sawabe T."/>
            <person name="Meirelles P."/>
            <person name="Feng G."/>
            <person name="Sayaka M."/>
            <person name="Hattori M."/>
            <person name="Ohkuma M."/>
        </authorList>
    </citation>
    <scope>NUCLEOTIDE SEQUENCE [LARGE SCALE GENOMIC DNA]</scope>
    <source>
        <strain evidence="3">JCM 19241</strain>
    </source>
</reference>
<reference evidence="2 3" key="2">
    <citation type="submission" date="2015-01" db="EMBL/GenBank/DDBJ databases">
        <authorList>
            <consortium name="NBRP consortium"/>
            <person name="Sawabe T."/>
            <person name="Meirelles P."/>
            <person name="Feng G."/>
            <person name="Sayaka M."/>
            <person name="Hattori M."/>
            <person name="Ohkuma M."/>
        </authorList>
    </citation>
    <scope>NUCLEOTIDE SEQUENCE [LARGE SCALE GENOMIC DNA]</scope>
    <source>
        <strain evidence="3">JCM 19241</strain>
    </source>
</reference>
<organism evidence="2 3">
    <name type="scientific">Vibrio ishigakensis</name>
    <dbReference type="NCBI Taxonomy" id="1481914"/>
    <lineage>
        <taxon>Bacteria</taxon>
        <taxon>Pseudomonadati</taxon>
        <taxon>Pseudomonadota</taxon>
        <taxon>Gammaproteobacteria</taxon>
        <taxon>Vibrionales</taxon>
        <taxon>Vibrionaceae</taxon>
        <taxon>Vibrio</taxon>
    </lineage>
</organism>
<protein>
    <submittedName>
        <fullName evidence="2">Zn-dependent protease</fullName>
    </submittedName>
</protein>
<dbReference type="STRING" id="1481914.JCM19241_5373"/>
<sequence length="93" mass="10521">MKFAKILSLALVVAGLFGCAKSPTGRNQVILFSDSQMSQLGAQSFEQMKQEQKISQDKETNAYVQCVTDRILEYVPKQPSFDKWEVVVFDSLR</sequence>
<evidence type="ECO:0000256" key="1">
    <source>
        <dbReference type="SAM" id="SignalP"/>
    </source>
</evidence>
<feature type="chain" id="PRO_5002123145" evidence="1">
    <location>
        <begin position="21"/>
        <end position="93"/>
    </location>
</feature>
<comment type="caution">
    <text evidence="2">The sequence shown here is derived from an EMBL/GenBank/DDBJ whole genome shotgun (WGS) entry which is preliminary data.</text>
</comment>
<feature type="signal peptide" evidence="1">
    <location>
        <begin position="1"/>
        <end position="20"/>
    </location>
</feature>
<name>A0A0B8QB41_9VIBR</name>
<accession>A0A0B8QB41</accession>
<dbReference type="GO" id="GO:0008233">
    <property type="term" value="F:peptidase activity"/>
    <property type="evidence" value="ECO:0007669"/>
    <property type="project" value="UniProtKB-KW"/>
</dbReference>
<dbReference type="PROSITE" id="PS51257">
    <property type="entry name" value="PROKAR_LIPOPROTEIN"/>
    <property type="match status" value="1"/>
</dbReference>
<evidence type="ECO:0000313" key="3">
    <source>
        <dbReference type="Proteomes" id="UP000031666"/>
    </source>
</evidence>
<gene>
    <name evidence="2" type="ORF">JCM19241_5373</name>
</gene>
<keyword evidence="1" id="KW-0732">Signal</keyword>
<dbReference type="Proteomes" id="UP000031666">
    <property type="component" value="Unassembled WGS sequence"/>
</dbReference>
<dbReference type="EMBL" id="BBSC01000002">
    <property type="protein sequence ID" value="GAM74177.1"/>
    <property type="molecule type" value="Genomic_DNA"/>
</dbReference>
<dbReference type="GO" id="GO:0006508">
    <property type="term" value="P:proteolysis"/>
    <property type="evidence" value="ECO:0007669"/>
    <property type="project" value="UniProtKB-KW"/>
</dbReference>
<dbReference type="AlphaFoldDB" id="A0A0B8QB41"/>
<evidence type="ECO:0000313" key="2">
    <source>
        <dbReference type="EMBL" id="GAM74177.1"/>
    </source>
</evidence>
<keyword evidence="2" id="KW-0645">Protease</keyword>
<proteinExistence type="predicted"/>
<keyword evidence="2" id="KW-0378">Hydrolase</keyword>